<protein>
    <submittedName>
        <fullName evidence="1">Uncharacterized protein</fullName>
    </submittedName>
</protein>
<keyword evidence="2" id="KW-1185">Reference proteome</keyword>
<organism evidence="1 2">
    <name type="scientific">Polaribacter porphyrae</name>
    <dbReference type="NCBI Taxonomy" id="1137780"/>
    <lineage>
        <taxon>Bacteria</taxon>
        <taxon>Pseudomonadati</taxon>
        <taxon>Bacteroidota</taxon>
        <taxon>Flavobacteriia</taxon>
        <taxon>Flavobacteriales</taxon>
        <taxon>Flavobacteriaceae</taxon>
    </lineage>
</organism>
<comment type="caution">
    <text evidence="1">The sequence shown here is derived from an EMBL/GenBank/DDBJ whole genome shotgun (WGS) entry which is preliminary data.</text>
</comment>
<name>A0A2S7WTM3_9FLAO</name>
<dbReference type="InterPro" id="IPR054223">
    <property type="entry name" value="DUF6943"/>
</dbReference>
<dbReference type="AlphaFoldDB" id="A0A2S7WTM3"/>
<dbReference type="Pfam" id="PF22105">
    <property type="entry name" value="DUF6943"/>
    <property type="match status" value="1"/>
</dbReference>
<accession>A0A2S7WTM3</accession>
<sequence length="139" mass="16306">MQTFQIKTHQPGRNYDKPHFFILNKGLNSGKPFTAPVRNSFVVSTETILQKEALFHLSYMLLESKCYRYYLKGSVIPFIYIADVKNLLEKNSKYFGQKDFETKLKTLKKVEELELVFQNKLKAIQELKIAVLRSCKLKH</sequence>
<evidence type="ECO:0000313" key="2">
    <source>
        <dbReference type="Proteomes" id="UP000238882"/>
    </source>
</evidence>
<evidence type="ECO:0000313" key="1">
    <source>
        <dbReference type="EMBL" id="PQJ80943.1"/>
    </source>
</evidence>
<reference evidence="1 2" key="1">
    <citation type="submission" date="2016-12" db="EMBL/GenBank/DDBJ databases">
        <title>Trade-off between light-utilization and light-protection in marine flavobacteria.</title>
        <authorList>
            <person name="Kumagai Y."/>
            <person name="Yoshizawa S."/>
            <person name="Kogure K."/>
            <person name="Iwasaki W."/>
        </authorList>
    </citation>
    <scope>NUCLEOTIDE SEQUENCE [LARGE SCALE GENOMIC DNA]</scope>
    <source>
        <strain evidence="1 2">NBRC 108759</strain>
    </source>
</reference>
<dbReference type="Proteomes" id="UP000238882">
    <property type="component" value="Unassembled WGS sequence"/>
</dbReference>
<gene>
    <name evidence="1" type="ORF">BTO18_07105</name>
</gene>
<dbReference type="EMBL" id="MSCN01000001">
    <property type="protein sequence ID" value="PQJ80943.1"/>
    <property type="molecule type" value="Genomic_DNA"/>
</dbReference>
<proteinExistence type="predicted"/>